<evidence type="ECO:0008006" key="6">
    <source>
        <dbReference type="Google" id="ProtNLM"/>
    </source>
</evidence>
<dbReference type="Proteomes" id="UP000267251">
    <property type="component" value="Unassembled WGS sequence"/>
</dbReference>
<feature type="compositionally biased region" description="Low complexity" evidence="1">
    <location>
        <begin position="251"/>
        <end position="265"/>
    </location>
</feature>
<dbReference type="InterPro" id="IPR000626">
    <property type="entry name" value="Ubiquitin-like_dom"/>
</dbReference>
<dbReference type="InterPro" id="IPR009060">
    <property type="entry name" value="UBA-like_sf"/>
</dbReference>
<feature type="non-terminal residue" evidence="4">
    <location>
        <position position="314"/>
    </location>
</feature>
<dbReference type="SMART" id="SM00165">
    <property type="entry name" value="UBA"/>
    <property type="match status" value="1"/>
</dbReference>
<evidence type="ECO:0000259" key="2">
    <source>
        <dbReference type="PROSITE" id="PS50030"/>
    </source>
</evidence>
<feature type="region of interest" description="Disordered" evidence="1">
    <location>
        <begin position="209"/>
        <end position="231"/>
    </location>
</feature>
<feature type="domain" description="Ubiquitin-like" evidence="3">
    <location>
        <begin position="5"/>
        <end position="75"/>
    </location>
</feature>
<dbReference type="PANTHER" id="PTHR10677">
    <property type="entry name" value="UBIQUILIN"/>
    <property type="match status" value="1"/>
</dbReference>
<dbReference type="SMART" id="SM00727">
    <property type="entry name" value="STI1"/>
    <property type="match status" value="2"/>
</dbReference>
<evidence type="ECO:0000259" key="3">
    <source>
        <dbReference type="PROSITE" id="PS50053"/>
    </source>
</evidence>
<dbReference type="Gene3D" id="3.10.20.90">
    <property type="entry name" value="Phosphatidylinositol 3-kinase Catalytic Subunit, Chain A, domain 1"/>
    <property type="match status" value="1"/>
</dbReference>
<dbReference type="SMART" id="SM00213">
    <property type="entry name" value="UBQ"/>
    <property type="match status" value="1"/>
</dbReference>
<feature type="region of interest" description="Disordered" evidence="1">
    <location>
        <begin position="245"/>
        <end position="274"/>
    </location>
</feature>
<protein>
    <recommendedName>
        <fullName evidence="6">Ubiquitin-related domain-containing protein</fullName>
    </recommendedName>
</protein>
<proteinExistence type="predicted"/>
<keyword evidence="5" id="KW-1185">Reference proteome</keyword>
<accession>A0A4P9Y4H2</accession>
<dbReference type="PANTHER" id="PTHR10677:SF3">
    <property type="entry name" value="FI07626P-RELATED"/>
    <property type="match status" value="1"/>
</dbReference>
<dbReference type="Pfam" id="PF00627">
    <property type="entry name" value="UBA"/>
    <property type="match status" value="1"/>
</dbReference>
<dbReference type="AlphaFoldDB" id="A0A4P9Y4H2"/>
<dbReference type="GO" id="GO:0005829">
    <property type="term" value="C:cytosol"/>
    <property type="evidence" value="ECO:0007669"/>
    <property type="project" value="TreeGrafter"/>
</dbReference>
<dbReference type="Pfam" id="PF00240">
    <property type="entry name" value="ubiquitin"/>
    <property type="match status" value="1"/>
</dbReference>
<dbReference type="InterPro" id="IPR015496">
    <property type="entry name" value="Ubiquilin"/>
</dbReference>
<dbReference type="SUPFAM" id="SSF46934">
    <property type="entry name" value="UBA-like"/>
    <property type="match status" value="1"/>
</dbReference>
<evidence type="ECO:0000313" key="4">
    <source>
        <dbReference type="EMBL" id="RKP12740.1"/>
    </source>
</evidence>
<dbReference type="InterPro" id="IPR015940">
    <property type="entry name" value="UBA"/>
</dbReference>
<sequence length="314" mass="32210">MSDTITVQIKSASEAKLSVEIPSTATIRELKEAIEAKATDAPADRQRLIYSGKVLKDTETVASYKIFTGHTVHMVKGPAKATTTSSSTTSSSTSANTQSATNPSSSSAPADPFAAMAGLAGSDPSSNPMASLGGGPGGGMDPSAILQLMQNPAVAQATSAMMQDPAFVEAMLANHPMGSDPHTREMLQSPMFQQMLSNPALLQAMMSMRAPPSATDPSSTAPTSQAAPDSAQMASLLAAMAGGGAGGAGGFPTSSPPTSSNSSGSPPAPSIPPEDRYQEQLRQLNEMGFWEPQRNIQALQLTGGNVSAAIEWLL</sequence>
<dbReference type="PROSITE" id="PS50053">
    <property type="entry name" value="UBIQUITIN_2"/>
    <property type="match status" value="1"/>
</dbReference>
<dbReference type="EMBL" id="KZ988221">
    <property type="protein sequence ID" value="RKP12740.1"/>
    <property type="molecule type" value="Genomic_DNA"/>
</dbReference>
<feature type="domain" description="UBA" evidence="2">
    <location>
        <begin position="275"/>
        <end position="314"/>
    </location>
</feature>
<dbReference type="CDD" id="cd16106">
    <property type="entry name" value="Ubl_Dsk2p_like"/>
    <property type="match status" value="1"/>
</dbReference>
<dbReference type="SUPFAM" id="SSF54236">
    <property type="entry name" value="Ubiquitin-like"/>
    <property type="match status" value="1"/>
</dbReference>
<evidence type="ECO:0000256" key="1">
    <source>
        <dbReference type="SAM" id="MobiDB-lite"/>
    </source>
</evidence>
<dbReference type="GO" id="GO:0006511">
    <property type="term" value="P:ubiquitin-dependent protein catabolic process"/>
    <property type="evidence" value="ECO:0007669"/>
    <property type="project" value="TreeGrafter"/>
</dbReference>
<dbReference type="InterPro" id="IPR029071">
    <property type="entry name" value="Ubiquitin-like_domsf"/>
</dbReference>
<gene>
    <name evidence="4" type="ORF">BJ684DRAFT_4877</name>
</gene>
<dbReference type="PROSITE" id="PS50030">
    <property type="entry name" value="UBA"/>
    <property type="match status" value="1"/>
</dbReference>
<evidence type="ECO:0000313" key="5">
    <source>
        <dbReference type="Proteomes" id="UP000267251"/>
    </source>
</evidence>
<dbReference type="InterPro" id="IPR006636">
    <property type="entry name" value="STI1_HS-bd"/>
</dbReference>
<dbReference type="Gene3D" id="1.10.8.10">
    <property type="entry name" value="DNA helicase RuvA subunit, C-terminal domain"/>
    <property type="match status" value="1"/>
</dbReference>
<dbReference type="GO" id="GO:0031593">
    <property type="term" value="F:polyubiquitin modification-dependent protein binding"/>
    <property type="evidence" value="ECO:0007669"/>
    <property type="project" value="TreeGrafter"/>
</dbReference>
<feature type="compositionally biased region" description="Low complexity" evidence="1">
    <location>
        <begin position="210"/>
        <end position="231"/>
    </location>
</feature>
<dbReference type="OrthoDB" id="267397at2759"/>
<name>A0A4P9Y4H2_9FUNG</name>
<organism evidence="4 5">
    <name type="scientific">Piptocephalis cylindrospora</name>
    <dbReference type="NCBI Taxonomy" id="1907219"/>
    <lineage>
        <taxon>Eukaryota</taxon>
        <taxon>Fungi</taxon>
        <taxon>Fungi incertae sedis</taxon>
        <taxon>Zoopagomycota</taxon>
        <taxon>Zoopagomycotina</taxon>
        <taxon>Zoopagomycetes</taxon>
        <taxon>Zoopagales</taxon>
        <taxon>Piptocephalidaceae</taxon>
        <taxon>Piptocephalis</taxon>
    </lineage>
</organism>
<reference evidence="5" key="1">
    <citation type="journal article" date="2018" name="Nat. Microbiol.">
        <title>Leveraging single-cell genomics to expand the fungal tree of life.</title>
        <authorList>
            <person name="Ahrendt S.R."/>
            <person name="Quandt C.A."/>
            <person name="Ciobanu D."/>
            <person name="Clum A."/>
            <person name="Salamov A."/>
            <person name="Andreopoulos B."/>
            <person name="Cheng J.F."/>
            <person name="Woyke T."/>
            <person name="Pelin A."/>
            <person name="Henrissat B."/>
            <person name="Reynolds N.K."/>
            <person name="Benny G.L."/>
            <person name="Smith M.E."/>
            <person name="James T.Y."/>
            <person name="Grigoriev I.V."/>
        </authorList>
    </citation>
    <scope>NUCLEOTIDE SEQUENCE [LARGE SCALE GENOMIC DNA]</scope>
</reference>
<feature type="region of interest" description="Disordered" evidence="1">
    <location>
        <begin position="77"/>
        <end position="143"/>
    </location>
</feature>
<feature type="compositionally biased region" description="Low complexity" evidence="1">
    <location>
        <begin position="81"/>
        <end position="110"/>
    </location>
</feature>